<feature type="non-terminal residue" evidence="7">
    <location>
        <position position="1"/>
    </location>
</feature>
<evidence type="ECO:0000256" key="4">
    <source>
        <dbReference type="ARBA" id="ARBA00023136"/>
    </source>
</evidence>
<feature type="transmembrane region" description="Helical" evidence="5">
    <location>
        <begin position="90"/>
        <end position="112"/>
    </location>
</feature>
<dbReference type="EMBL" id="JTDY01002032">
    <property type="protein sequence ID" value="KOB72273.1"/>
    <property type="molecule type" value="Genomic_DNA"/>
</dbReference>
<comment type="subcellular location">
    <subcellularLocation>
        <location evidence="1">Membrane</location>
        <topology evidence="1">Multi-pass membrane protein</topology>
    </subcellularLocation>
</comment>
<evidence type="ECO:0000313" key="7">
    <source>
        <dbReference type="EMBL" id="KOB72273.1"/>
    </source>
</evidence>
<dbReference type="AlphaFoldDB" id="A0A0L7L9U3"/>
<dbReference type="GO" id="GO:0022857">
    <property type="term" value="F:transmembrane transporter activity"/>
    <property type="evidence" value="ECO:0007669"/>
    <property type="project" value="InterPro"/>
</dbReference>
<dbReference type="Gene3D" id="1.20.1250.20">
    <property type="entry name" value="MFS general substrate transporter like domains"/>
    <property type="match status" value="3"/>
</dbReference>
<dbReference type="PANTHER" id="PTHR48021">
    <property type="match status" value="1"/>
</dbReference>
<dbReference type="PANTHER" id="PTHR48021:SF33">
    <property type="entry name" value="AT22075P-RELATED"/>
    <property type="match status" value="1"/>
</dbReference>
<dbReference type="PROSITE" id="PS00217">
    <property type="entry name" value="SUGAR_TRANSPORT_2"/>
    <property type="match status" value="1"/>
</dbReference>
<feature type="transmembrane region" description="Helical" evidence="5">
    <location>
        <begin position="663"/>
        <end position="683"/>
    </location>
</feature>
<gene>
    <name evidence="7" type="ORF">OBRU01_11543</name>
</gene>
<evidence type="ECO:0000313" key="8">
    <source>
        <dbReference type="Proteomes" id="UP000037510"/>
    </source>
</evidence>
<feature type="transmembrane region" description="Helical" evidence="5">
    <location>
        <begin position="176"/>
        <end position="195"/>
    </location>
</feature>
<evidence type="ECO:0000256" key="3">
    <source>
        <dbReference type="ARBA" id="ARBA00022989"/>
    </source>
</evidence>
<name>A0A0L7L9U3_OPEBR</name>
<dbReference type="Pfam" id="PF00083">
    <property type="entry name" value="Sugar_tr"/>
    <property type="match status" value="2"/>
</dbReference>
<keyword evidence="7" id="KW-0813">Transport</keyword>
<dbReference type="InterPro" id="IPR005829">
    <property type="entry name" value="Sugar_transporter_CS"/>
</dbReference>
<feature type="transmembrane region" description="Helical" evidence="5">
    <location>
        <begin position="201"/>
        <end position="222"/>
    </location>
</feature>
<evidence type="ECO:0000256" key="1">
    <source>
        <dbReference type="ARBA" id="ARBA00004141"/>
    </source>
</evidence>
<comment type="caution">
    <text evidence="7">The sequence shown here is derived from an EMBL/GenBank/DDBJ whole genome shotgun (WGS) entry which is preliminary data.</text>
</comment>
<feature type="transmembrane region" description="Helical" evidence="5">
    <location>
        <begin position="565"/>
        <end position="584"/>
    </location>
</feature>
<proteinExistence type="predicted"/>
<feature type="transmembrane region" description="Helical" evidence="5">
    <location>
        <begin position="144"/>
        <end position="164"/>
    </location>
</feature>
<feature type="transmembrane region" description="Helical" evidence="5">
    <location>
        <begin position="393"/>
        <end position="413"/>
    </location>
</feature>
<dbReference type="PROSITE" id="PS50850">
    <property type="entry name" value="MFS"/>
    <property type="match status" value="1"/>
</dbReference>
<keyword evidence="4 5" id="KW-0472">Membrane</keyword>
<feature type="transmembrane region" description="Helical" evidence="5">
    <location>
        <begin position="452"/>
        <end position="470"/>
    </location>
</feature>
<keyword evidence="8" id="KW-1185">Reference proteome</keyword>
<feature type="transmembrane region" description="Helical" evidence="5">
    <location>
        <begin position="634"/>
        <end position="651"/>
    </location>
</feature>
<dbReference type="GO" id="GO:0016020">
    <property type="term" value="C:membrane"/>
    <property type="evidence" value="ECO:0007669"/>
    <property type="project" value="UniProtKB-SubCell"/>
</dbReference>
<reference evidence="7 8" key="1">
    <citation type="journal article" date="2015" name="Genome Biol. Evol.">
        <title>The genome of winter moth (Operophtera brumata) provides a genomic perspective on sexual dimorphism and phenology.</title>
        <authorList>
            <person name="Derks M.F."/>
            <person name="Smit S."/>
            <person name="Salis L."/>
            <person name="Schijlen E."/>
            <person name="Bossers A."/>
            <person name="Mateman C."/>
            <person name="Pijl A.S."/>
            <person name="de Ridder D."/>
            <person name="Groenen M.A."/>
            <person name="Visser M.E."/>
            <person name="Megens H.J."/>
        </authorList>
    </citation>
    <scope>NUCLEOTIDE SEQUENCE [LARGE SCALE GENOMIC DNA]</scope>
    <source>
        <strain evidence="7">WM2013NL</strain>
        <tissue evidence="7">Head and thorax</tissue>
    </source>
</reference>
<feature type="transmembrane region" description="Helical" evidence="5">
    <location>
        <begin position="476"/>
        <end position="495"/>
    </location>
</feature>
<dbReference type="SUPFAM" id="SSF103473">
    <property type="entry name" value="MFS general substrate transporter"/>
    <property type="match status" value="2"/>
</dbReference>
<organism evidence="7 8">
    <name type="scientific">Operophtera brumata</name>
    <name type="common">Winter moth</name>
    <name type="synonym">Phalaena brumata</name>
    <dbReference type="NCBI Taxonomy" id="104452"/>
    <lineage>
        <taxon>Eukaryota</taxon>
        <taxon>Metazoa</taxon>
        <taxon>Ecdysozoa</taxon>
        <taxon>Arthropoda</taxon>
        <taxon>Hexapoda</taxon>
        <taxon>Insecta</taxon>
        <taxon>Pterygota</taxon>
        <taxon>Neoptera</taxon>
        <taxon>Endopterygota</taxon>
        <taxon>Lepidoptera</taxon>
        <taxon>Glossata</taxon>
        <taxon>Ditrysia</taxon>
        <taxon>Geometroidea</taxon>
        <taxon>Geometridae</taxon>
        <taxon>Larentiinae</taxon>
        <taxon>Operophtera</taxon>
    </lineage>
</organism>
<dbReference type="PROSITE" id="PS00216">
    <property type="entry name" value="SUGAR_TRANSPORT_1"/>
    <property type="match status" value="1"/>
</dbReference>
<dbReference type="Proteomes" id="UP000037510">
    <property type="component" value="Unassembled WGS sequence"/>
</dbReference>
<keyword evidence="3 5" id="KW-1133">Transmembrane helix</keyword>
<feature type="transmembrane region" description="Helical" evidence="5">
    <location>
        <begin position="419"/>
        <end position="440"/>
    </location>
</feature>
<feature type="transmembrane region" description="Helical" evidence="5">
    <location>
        <begin position="364"/>
        <end position="386"/>
    </location>
</feature>
<dbReference type="InterPro" id="IPR005828">
    <property type="entry name" value="MFS_sugar_transport-like"/>
</dbReference>
<dbReference type="InterPro" id="IPR020846">
    <property type="entry name" value="MFS_dom"/>
</dbReference>
<feature type="transmembrane region" description="Helical" evidence="5">
    <location>
        <begin position="52"/>
        <end position="70"/>
    </location>
</feature>
<evidence type="ECO:0000256" key="5">
    <source>
        <dbReference type="SAM" id="Phobius"/>
    </source>
</evidence>
<keyword evidence="7" id="KW-0762">Sugar transport</keyword>
<sequence>SSEIIFFLWLNIANTGEILRFGIKYLNKPNHHKITRVNCETKTRINENKRNVVNLSVITYGLQIGWISPVVKLLQSDKSPTGRPLTDSEISWIASLPPLLSTFCASPYSWVVDRYGRRFGITTIGVAQALCWGLTLTADPTCIILSRIFTGVAAAACYNIIPMYIKEISQDNMRGILGFTIMLSQNIGVLIMYLMGAYLDYHLVLWILTPIPVLSALMMMMAPESPVYLVKIGKAEEAASTIAYLRGLDVDDKLVQREMDAINREDEVFNQRASLAQRIHNNVHADDPPRLQWRNGYHPVRIHHPHSVRSDHQPGAAERQLSYFYDPNMTLLSYGLQCGWISSMTKVLQSSRSPTGTTLSSDEISWLASAPSLAAVLSVSVFAFLVDRCGRKICIICIGVMQAICWIITLCPATTTSLIVARVFSGLGAGGGFNIIPMYVKEISQDNIRGTLGILLIMCQNIGILAMYTMGGYLDYYTVLWIVVGLPVVNALLMVKAPESPTYLVKIGKVDNAASIIASLRGLGVGDKRVQNEIDSIKSEDEKFKSIPEVSFVGIFKQKAWRNGLSYLIILMVIHGMNGGFSIVNYASTILARSGVTMSPELQSLSIPMFMIIGSLSTMMSIERLGRRIRAKVMGVLVTLGWFFSFVQLLSFGPVTSTFGPHVSFLCFAVINVFGACLVLVFLPETKGKGVEQIEMELEKKRVKK</sequence>
<accession>A0A0L7L9U3</accession>
<dbReference type="InterPro" id="IPR050549">
    <property type="entry name" value="MFS_Trehalose_Transporter"/>
</dbReference>
<feature type="transmembrane region" description="Helical" evidence="5">
    <location>
        <begin position="604"/>
        <end position="622"/>
    </location>
</feature>
<dbReference type="STRING" id="104452.A0A0L7L9U3"/>
<protein>
    <submittedName>
        <fullName evidence="7">Sugar transporter 4</fullName>
    </submittedName>
</protein>
<keyword evidence="2 5" id="KW-0812">Transmembrane</keyword>
<dbReference type="InterPro" id="IPR036259">
    <property type="entry name" value="MFS_trans_sf"/>
</dbReference>
<feature type="domain" description="Major facilitator superfamily (MFS) profile" evidence="6">
    <location>
        <begin position="323"/>
        <end position="705"/>
    </location>
</feature>
<evidence type="ECO:0000256" key="2">
    <source>
        <dbReference type="ARBA" id="ARBA00022692"/>
    </source>
</evidence>
<evidence type="ECO:0000259" key="6">
    <source>
        <dbReference type="PROSITE" id="PS50850"/>
    </source>
</evidence>